<dbReference type="GO" id="GO:0050076">
    <property type="term" value="F:maleate isomerase activity"/>
    <property type="evidence" value="ECO:0007669"/>
    <property type="project" value="UniProtKB-UniRule"/>
</dbReference>
<dbReference type="RefSeq" id="WP_259623532.1">
    <property type="nucleotide sequence ID" value="NZ_JANYMP010000005.1"/>
</dbReference>
<sequence>MQHFQVGLVVPSSNVTVETELPSILARHPDASFSFHSSRMRMARVSPEGLAAMNAQRERCVIELGDASPDVILYACLVAIMAGGPGEHRRVEGLVAEQLATGGSEALVRSSAGALVEGLHGLGARRIALVMPYTRPLAEKVVDYLAAEGFEIADWRALEVEDNREVGRIPGDRVMEAARSLDLDGVDALVISACVQMPSLALVESAEQELGVPVVSAATAGAYSVLKAGGLPLTVPGAGSLLRGDAVAVPA</sequence>
<feature type="binding site" evidence="1">
    <location>
        <position position="133"/>
    </location>
    <ligand>
        <name>substrate</name>
    </ligand>
</feature>
<dbReference type="PANTHER" id="PTHR40267:SF1">
    <property type="entry name" value="BLR3294 PROTEIN"/>
    <property type="match status" value="1"/>
</dbReference>
<evidence type="ECO:0000256" key="1">
    <source>
        <dbReference type="HAMAP-Rule" id="MF_00943"/>
    </source>
</evidence>
<comment type="catalytic activity">
    <reaction evidence="1">
        <text>maleate = fumarate</text>
        <dbReference type="Rhea" id="RHEA:13169"/>
        <dbReference type="ChEBI" id="CHEBI:29806"/>
        <dbReference type="ChEBI" id="CHEBI:30780"/>
        <dbReference type="EC" id="5.2.1.1"/>
    </reaction>
</comment>
<dbReference type="PIRSF" id="PIRSF015736">
    <property type="entry name" value="MI"/>
    <property type="match status" value="1"/>
</dbReference>
<dbReference type="EC" id="5.2.1.1" evidence="1"/>
<dbReference type="InterPro" id="IPR026286">
    <property type="entry name" value="MaiA/AMDase"/>
</dbReference>
<dbReference type="Proteomes" id="UP001141259">
    <property type="component" value="Unassembled WGS sequence"/>
</dbReference>
<feature type="binding site" evidence="1">
    <location>
        <begin position="195"/>
        <end position="196"/>
    </location>
    <ligand>
        <name>substrate</name>
    </ligand>
</feature>
<name>A0A9X2VK60_9PSEU</name>
<feature type="binding site" evidence="1">
    <location>
        <begin position="76"/>
        <end position="78"/>
    </location>
    <ligand>
        <name>substrate</name>
    </ligand>
</feature>
<organism evidence="2 3">
    <name type="scientific">Umezawaea endophytica</name>
    <dbReference type="NCBI Taxonomy" id="1654476"/>
    <lineage>
        <taxon>Bacteria</taxon>
        <taxon>Bacillati</taxon>
        <taxon>Actinomycetota</taxon>
        <taxon>Actinomycetes</taxon>
        <taxon>Pseudonocardiales</taxon>
        <taxon>Pseudonocardiaceae</taxon>
        <taxon>Umezawaea</taxon>
    </lineage>
</organism>
<comment type="similarity">
    <text evidence="1">Belongs to the maleate isomerase family.</text>
</comment>
<comment type="miscellaneous">
    <text evidence="1">Reaction is initiated by nucleophilic attack of cysteine at the double bond, yielding a covalent succinylcysteine-like intermediate.</text>
</comment>
<evidence type="ECO:0000313" key="3">
    <source>
        <dbReference type="Proteomes" id="UP001141259"/>
    </source>
</evidence>
<reference evidence="2" key="1">
    <citation type="submission" date="2022-08" db="EMBL/GenBank/DDBJ databases">
        <authorList>
            <person name="Tistechok S."/>
            <person name="Samborskyy M."/>
            <person name="Roman I."/>
        </authorList>
    </citation>
    <scope>NUCLEOTIDE SEQUENCE</scope>
    <source>
        <strain evidence="2">DSM 103496</strain>
    </source>
</reference>
<keyword evidence="3" id="KW-1185">Reference proteome</keyword>
<dbReference type="EMBL" id="JANYMP010000005">
    <property type="protein sequence ID" value="MCS7478032.1"/>
    <property type="molecule type" value="Genomic_DNA"/>
</dbReference>
<evidence type="ECO:0000313" key="2">
    <source>
        <dbReference type="EMBL" id="MCS7478032.1"/>
    </source>
</evidence>
<accession>A0A9X2VK60</accession>
<feature type="active site" description="Nucleophile" evidence="1">
    <location>
        <position position="76"/>
    </location>
</feature>
<protein>
    <recommendedName>
        <fullName evidence="1">Maleate isomerase</fullName>
        <ecNumber evidence="1">5.2.1.1</ecNumber>
    </recommendedName>
    <alternativeName>
        <fullName evidence="1">Maleate cis-trans isomerase</fullName>
    </alternativeName>
</protein>
<feature type="binding site" evidence="1">
    <location>
        <position position="163"/>
    </location>
    <ligand>
        <name>substrate</name>
    </ligand>
</feature>
<feature type="binding site" evidence="1">
    <location>
        <position position="14"/>
    </location>
    <ligand>
        <name>substrate</name>
    </ligand>
</feature>
<comment type="subunit">
    <text evidence="1">Homodimer.</text>
</comment>
<comment type="function">
    <text evidence="1">Catalyzes cis-trans isomerization of the C2-C3 double bond in maleate to yield fumarate.</text>
</comment>
<dbReference type="InterPro" id="IPR028615">
    <property type="entry name" value="Maleate_isomerase"/>
</dbReference>
<dbReference type="PANTHER" id="PTHR40267">
    <property type="entry name" value="BLR3294 PROTEIN"/>
    <property type="match status" value="1"/>
</dbReference>
<gene>
    <name evidence="1" type="primary">maiA</name>
    <name evidence="2" type="ORF">NZH93_14310</name>
</gene>
<dbReference type="HAMAP" id="MF_00943">
    <property type="entry name" value="Maleate_isomerase"/>
    <property type="match status" value="1"/>
</dbReference>
<dbReference type="Pfam" id="PF17645">
    <property type="entry name" value="Amdase"/>
    <property type="match status" value="1"/>
</dbReference>
<dbReference type="InterPro" id="IPR053714">
    <property type="entry name" value="Iso_Racemase_Enz_sf"/>
</dbReference>
<comment type="caution">
    <text evidence="2">The sequence shown here is derived from an EMBL/GenBank/DDBJ whole genome shotgun (WGS) entry which is preliminary data.</text>
</comment>
<proteinExistence type="inferred from homology"/>
<dbReference type="Gene3D" id="3.40.50.12500">
    <property type="match status" value="1"/>
</dbReference>
<dbReference type="AlphaFoldDB" id="A0A9X2VK60"/>
<keyword evidence="1 2" id="KW-0413">Isomerase</keyword>
<feature type="active site" description="Proton donor" evidence="1">
    <location>
        <position position="194"/>
    </location>
</feature>
<feature type="modified residue" description="S-(2-succinyl)cysteine" evidence="1">
    <location>
        <position position="76"/>
    </location>
</feature>